<dbReference type="GO" id="GO:0030170">
    <property type="term" value="F:pyridoxal phosphate binding"/>
    <property type="evidence" value="ECO:0007669"/>
    <property type="project" value="InterPro"/>
</dbReference>
<evidence type="ECO:0000313" key="8">
    <source>
        <dbReference type="EMBL" id="MXY94785.1"/>
    </source>
</evidence>
<dbReference type="PANTHER" id="PTHR42790">
    <property type="entry name" value="AMINOTRANSFERASE"/>
    <property type="match status" value="1"/>
</dbReference>
<dbReference type="InterPro" id="IPR050859">
    <property type="entry name" value="Class-I_PLP-dep_aminotransf"/>
</dbReference>
<accession>A0A6B0YX91</accession>
<sequence>MSTNSQSSTSQPSEQFTWAGMYARSAAEPKGLGQGKRGRYDFAVAYPDPGSLPLAGLLDGLKQAMDDEGGDLSLYANPQGYTPLREFVAAKLQRDRAINVTADDIILADGSSQPIHMVAETLLDPGDVVLTEDFVYAGTLNTLRRFHADLRGVATDEEGMIPAAIEEAIRTASAEGKKPKFIYTVPTFQNPQGWTMTLARRKALVALSQQYDVPILEDDCYVDLRYEGTDVTSLHSLDETGRVLYVASFSKIIAPGMRLGYLTGPRQFLEHAIGAKSGGSVNTFASWAVHRFSTTHLYSHIEEINDIQKDRRDAILDALDENLSGSGATWSRPQGGLFIWLQLPEHVDLTAVRDDILEEYDVGYLPGPNFAPDGVSGKNCARLCFGYNQPDEIKEGIRRLASAFRAKGLIP</sequence>
<keyword evidence="5 8" id="KW-0808">Transferase</keyword>
<comment type="similarity">
    <text evidence="2">Belongs to the class-I pyridoxal-phosphate-dependent aminotransferase family.</text>
</comment>
<evidence type="ECO:0000256" key="1">
    <source>
        <dbReference type="ARBA" id="ARBA00001933"/>
    </source>
</evidence>
<reference evidence="8" key="1">
    <citation type="submission" date="2019-09" db="EMBL/GenBank/DDBJ databases">
        <title>Characterisation of the sponge microbiome using genome-centric metagenomics.</title>
        <authorList>
            <person name="Engelberts J.P."/>
            <person name="Robbins S.J."/>
            <person name="De Goeij J.M."/>
            <person name="Aranda M."/>
            <person name="Bell S.C."/>
            <person name="Webster N.S."/>
        </authorList>
    </citation>
    <scope>NUCLEOTIDE SEQUENCE</scope>
    <source>
        <strain evidence="8">SB0664_bin_27</strain>
    </source>
</reference>
<organism evidence="8">
    <name type="scientific">Caldilineaceae bacterium SB0664_bin_27</name>
    <dbReference type="NCBI Taxonomy" id="2605260"/>
    <lineage>
        <taxon>Bacteria</taxon>
        <taxon>Bacillati</taxon>
        <taxon>Chloroflexota</taxon>
        <taxon>Caldilineae</taxon>
        <taxon>Caldilineales</taxon>
        <taxon>Caldilineaceae</taxon>
    </lineage>
</organism>
<feature type="domain" description="Aminotransferase class I/classII large" evidence="7">
    <location>
        <begin position="62"/>
        <end position="400"/>
    </location>
</feature>
<proteinExistence type="inferred from homology"/>
<evidence type="ECO:0000259" key="7">
    <source>
        <dbReference type="Pfam" id="PF00155"/>
    </source>
</evidence>
<gene>
    <name evidence="8" type="ORF">F4Y42_15205</name>
</gene>
<dbReference type="Pfam" id="PF00155">
    <property type="entry name" value="Aminotran_1_2"/>
    <property type="match status" value="1"/>
</dbReference>
<dbReference type="SUPFAM" id="SSF53383">
    <property type="entry name" value="PLP-dependent transferases"/>
    <property type="match status" value="1"/>
</dbReference>
<dbReference type="PANTHER" id="PTHR42790:SF19">
    <property type="entry name" value="KYNURENINE_ALPHA-AMINOADIPATE AMINOTRANSFERASE, MITOCHONDRIAL"/>
    <property type="match status" value="1"/>
</dbReference>
<dbReference type="InterPro" id="IPR015424">
    <property type="entry name" value="PyrdxlP-dep_Trfase"/>
</dbReference>
<dbReference type="EMBL" id="VXRG01000126">
    <property type="protein sequence ID" value="MXY94785.1"/>
    <property type="molecule type" value="Genomic_DNA"/>
</dbReference>
<dbReference type="Gene3D" id="3.40.640.10">
    <property type="entry name" value="Type I PLP-dependent aspartate aminotransferase-like (Major domain)"/>
    <property type="match status" value="1"/>
</dbReference>
<evidence type="ECO:0000256" key="4">
    <source>
        <dbReference type="ARBA" id="ARBA00022576"/>
    </source>
</evidence>
<dbReference type="GO" id="GO:0008483">
    <property type="term" value="F:transaminase activity"/>
    <property type="evidence" value="ECO:0007669"/>
    <property type="project" value="UniProtKB-KW"/>
</dbReference>
<evidence type="ECO:0000256" key="2">
    <source>
        <dbReference type="ARBA" id="ARBA00007441"/>
    </source>
</evidence>
<dbReference type="InterPro" id="IPR015421">
    <property type="entry name" value="PyrdxlP-dep_Trfase_major"/>
</dbReference>
<dbReference type="InterPro" id="IPR015422">
    <property type="entry name" value="PyrdxlP-dep_Trfase_small"/>
</dbReference>
<dbReference type="AlphaFoldDB" id="A0A6B0YX91"/>
<evidence type="ECO:0000256" key="5">
    <source>
        <dbReference type="ARBA" id="ARBA00022679"/>
    </source>
</evidence>
<dbReference type="GO" id="GO:1901605">
    <property type="term" value="P:alpha-amino acid metabolic process"/>
    <property type="evidence" value="ECO:0007669"/>
    <property type="project" value="TreeGrafter"/>
</dbReference>
<name>A0A6B0YX91_9CHLR</name>
<dbReference type="InterPro" id="IPR004839">
    <property type="entry name" value="Aminotransferase_I/II_large"/>
</dbReference>
<comment type="cofactor">
    <cofactor evidence="1">
        <name>pyridoxal 5'-phosphate</name>
        <dbReference type="ChEBI" id="CHEBI:597326"/>
    </cofactor>
</comment>
<comment type="subunit">
    <text evidence="3">Homodimer.</text>
</comment>
<protein>
    <submittedName>
        <fullName evidence="8">PLP-dependent aminotransferase family protein</fullName>
    </submittedName>
</protein>
<comment type="caution">
    <text evidence="8">The sequence shown here is derived from an EMBL/GenBank/DDBJ whole genome shotgun (WGS) entry which is preliminary data.</text>
</comment>
<keyword evidence="4 8" id="KW-0032">Aminotransferase</keyword>
<keyword evidence="6" id="KW-0663">Pyridoxal phosphate</keyword>
<evidence type="ECO:0000256" key="3">
    <source>
        <dbReference type="ARBA" id="ARBA00011738"/>
    </source>
</evidence>
<dbReference type="FunFam" id="3.40.640.10:FF:000053">
    <property type="entry name" value="Aminotransferase, class I"/>
    <property type="match status" value="1"/>
</dbReference>
<evidence type="ECO:0000256" key="6">
    <source>
        <dbReference type="ARBA" id="ARBA00022898"/>
    </source>
</evidence>
<dbReference type="CDD" id="cd00609">
    <property type="entry name" value="AAT_like"/>
    <property type="match status" value="1"/>
</dbReference>
<dbReference type="Gene3D" id="3.90.1150.10">
    <property type="entry name" value="Aspartate Aminotransferase, domain 1"/>
    <property type="match status" value="1"/>
</dbReference>